<proteinExistence type="inferred from homology"/>
<keyword evidence="6 8" id="KW-1133">Transmembrane helix</keyword>
<feature type="transmembrane region" description="Helical" evidence="8">
    <location>
        <begin position="99"/>
        <end position="120"/>
    </location>
</feature>
<dbReference type="GO" id="GO:0005886">
    <property type="term" value="C:plasma membrane"/>
    <property type="evidence" value="ECO:0007669"/>
    <property type="project" value="UniProtKB-SubCell"/>
</dbReference>
<comment type="subcellular location">
    <subcellularLocation>
        <location evidence="1">Cell inner membrane</location>
        <topology evidence="1">Multi-pass membrane protein</topology>
    </subcellularLocation>
    <subcellularLocation>
        <location evidence="8">Cell membrane</location>
        <topology evidence="8">Multi-pass membrane protein</topology>
    </subcellularLocation>
</comment>
<dbReference type="PANTHER" id="PTHR43357">
    <property type="entry name" value="INNER MEMBRANE ABC TRANSPORTER PERMEASE PROTEIN YDCV"/>
    <property type="match status" value="1"/>
</dbReference>
<reference evidence="10" key="1">
    <citation type="submission" date="2021-02" db="EMBL/GenBank/DDBJ databases">
        <title>Sequencing the genomes of 1000 actinobacteria strains.</title>
        <authorList>
            <person name="Klenk H.-P."/>
        </authorList>
    </citation>
    <scope>NUCLEOTIDE SEQUENCE</scope>
    <source>
        <strain evidence="10">DSM 22850</strain>
    </source>
</reference>
<evidence type="ECO:0000313" key="10">
    <source>
        <dbReference type="EMBL" id="MBP1326191.1"/>
    </source>
</evidence>
<keyword evidence="7 8" id="KW-0472">Membrane</keyword>
<keyword evidence="11" id="KW-1185">Reference proteome</keyword>
<accession>A0A940T5P3</accession>
<feature type="transmembrane region" description="Helical" evidence="8">
    <location>
        <begin position="65"/>
        <end position="87"/>
    </location>
</feature>
<dbReference type="Pfam" id="PF00528">
    <property type="entry name" value="BPD_transp_1"/>
    <property type="match status" value="1"/>
</dbReference>
<keyword evidence="3" id="KW-1003">Cell membrane</keyword>
<keyword evidence="5 8" id="KW-0812">Transmembrane</keyword>
<dbReference type="PROSITE" id="PS50928">
    <property type="entry name" value="ABC_TM1"/>
    <property type="match status" value="1"/>
</dbReference>
<dbReference type="RefSeq" id="WP_209705139.1">
    <property type="nucleotide sequence ID" value="NZ_JAFIDA010000001.1"/>
</dbReference>
<evidence type="ECO:0000256" key="1">
    <source>
        <dbReference type="ARBA" id="ARBA00004429"/>
    </source>
</evidence>
<dbReference type="EMBL" id="JAFIDA010000001">
    <property type="protein sequence ID" value="MBP1326191.1"/>
    <property type="molecule type" value="Genomic_DNA"/>
</dbReference>
<evidence type="ECO:0000256" key="7">
    <source>
        <dbReference type="ARBA" id="ARBA00023136"/>
    </source>
</evidence>
<evidence type="ECO:0000313" key="11">
    <source>
        <dbReference type="Proteomes" id="UP000675163"/>
    </source>
</evidence>
<feature type="transmembrane region" description="Helical" evidence="8">
    <location>
        <begin position="7"/>
        <end position="30"/>
    </location>
</feature>
<evidence type="ECO:0000256" key="5">
    <source>
        <dbReference type="ARBA" id="ARBA00022692"/>
    </source>
</evidence>
<dbReference type="CDD" id="cd06261">
    <property type="entry name" value="TM_PBP2"/>
    <property type="match status" value="1"/>
</dbReference>
<gene>
    <name evidence="10" type="ORF">JOF28_001423</name>
</gene>
<feature type="transmembrane region" description="Helical" evidence="8">
    <location>
        <begin position="173"/>
        <end position="195"/>
    </location>
</feature>
<keyword evidence="2 8" id="KW-0813">Transport</keyword>
<organism evidence="10 11">
    <name type="scientific">Leucobacter exalbidus</name>
    <dbReference type="NCBI Taxonomy" id="662960"/>
    <lineage>
        <taxon>Bacteria</taxon>
        <taxon>Bacillati</taxon>
        <taxon>Actinomycetota</taxon>
        <taxon>Actinomycetes</taxon>
        <taxon>Micrococcales</taxon>
        <taxon>Microbacteriaceae</taxon>
        <taxon>Leucobacter</taxon>
    </lineage>
</organism>
<dbReference type="Gene3D" id="1.10.3720.10">
    <property type="entry name" value="MetI-like"/>
    <property type="match status" value="1"/>
</dbReference>
<feature type="transmembrane region" description="Helical" evidence="8">
    <location>
        <begin position="132"/>
        <end position="152"/>
    </location>
</feature>
<dbReference type="Proteomes" id="UP000675163">
    <property type="component" value="Unassembled WGS sequence"/>
</dbReference>
<comment type="similarity">
    <text evidence="8">Belongs to the binding-protein-dependent transport system permease family.</text>
</comment>
<dbReference type="SUPFAM" id="SSF161098">
    <property type="entry name" value="MetI-like"/>
    <property type="match status" value="1"/>
</dbReference>
<protein>
    <submittedName>
        <fullName evidence="10">Spermidine/putrescine transport system permease protein</fullName>
    </submittedName>
</protein>
<evidence type="ECO:0000256" key="4">
    <source>
        <dbReference type="ARBA" id="ARBA00022519"/>
    </source>
</evidence>
<evidence type="ECO:0000256" key="8">
    <source>
        <dbReference type="RuleBase" id="RU363032"/>
    </source>
</evidence>
<evidence type="ECO:0000256" key="6">
    <source>
        <dbReference type="ARBA" id="ARBA00022989"/>
    </source>
</evidence>
<evidence type="ECO:0000259" key="9">
    <source>
        <dbReference type="PROSITE" id="PS50928"/>
    </source>
</evidence>
<dbReference type="InterPro" id="IPR000515">
    <property type="entry name" value="MetI-like"/>
</dbReference>
<keyword evidence="4" id="KW-0997">Cell inner membrane</keyword>
<evidence type="ECO:0000256" key="3">
    <source>
        <dbReference type="ARBA" id="ARBA00022475"/>
    </source>
</evidence>
<name>A0A940T5P3_9MICO</name>
<dbReference type="GO" id="GO:0055085">
    <property type="term" value="P:transmembrane transport"/>
    <property type="evidence" value="ECO:0007669"/>
    <property type="project" value="InterPro"/>
</dbReference>
<feature type="domain" description="ABC transmembrane type-1" evidence="9">
    <location>
        <begin position="61"/>
        <end position="249"/>
    </location>
</feature>
<dbReference type="PANTHER" id="PTHR43357:SF4">
    <property type="entry name" value="INNER MEMBRANE ABC TRANSPORTER PERMEASE PROTEIN YDCV"/>
    <property type="match status" value="1"/>
</dbReference>
<evidence type="ECO:0000256" key="2">
    <source>
        <dbReference type="ARBA" id="ARBA00022448"/>
    </source>
</evidence>
<dbReference type="InterPro" id="IPR035906">
    <property type="entry name" value="MetI-like_sf"/>
</dbReference>
<dbReference type="AlphaFoldDB" id="A0A940T5P3"/>
<comment type="caution">
    <text evidence="10">The sequence shown here is derived from an EMBL/GenBank/DDBJ whole genome shotgun (WGS) entry which is preliminary data.</text>
</comment>
<feature type="transmembrane region" description="Helical" evidence="8">
    <location>
        <begin position="230"/>
        <end position="249"/>
    </location>
</feature>
<sequence length="262" mass="28398">MTTKRLLTAFAVLIIMWLIVPTLVIVPMSFNEAPSFNFPPKGFSLRWYENFFTDPNWLKALFSSLQVAVLTMFVATAVGVLASLGLSKVKFRGKGLLEGYFLLPLIVPGIVLAVGLYSLFLRMDLLGTLPGFVLAHTIVSMPLVITNVMASLQGLDPRLEQASSSLGAGKVRTFFSITLPLIAPGVMAGALFAFVTSFDEVILSLFIQSPTLQTLPVKIFNSVTQTNDPTVAAVAVITMLTSVIVMLVAQFATRKRKRPVAA</sequence>